<comment type="subunit">
    <text evidence="13">Monomer.</text>
</comment>
<evidence type="ECO:0000256" key="11">
    <source>
        <dbReference type="PIRSR" id="PIRSR601233-2"/>
    </source>
</evidence>
<protein>
    <recommendedName>
        <fullName evidence="13">tRNA-splicing ligase RtcB</fullName>
        <ecNumber evidence="13">6.5.1.-</ecNumber>
    </recommendedName>
</protein>
<dbReference type="InterPro" id="IPR001233">
    <property type="entry name" value="RtcB"/>
</dbReference>
<accession>A0A2M8EIR3</accession>
<comment type="catalytic activity">
    <reaction evidence="9">
        <text>a 3'-end 2',3'-cyclophospho-ribonucleotide-RNA + a 5'-end dephospho-ribonucleoside-RNA + GTP + H2O = a ribonucleotidyl-ribonucleotide-RNA + GMP + diphosphate + H(+)</text>
        <dbReference type="Rhea" id="RHEA:68080"/>
        <dbReference type="Rhea" id="RHEA-COMP:10464"/>
        <dbReference type="Rhea" id="RHEA-COMP:13936"/>
        <dbReference type="Rhea" id="RHEA-COMP:17355"/>
        <dbReference type="ChEBI" id="CHEBI:15377"/>
        <dbReference type="ChEBI" id="CHEBI:15378"/>
        <dbReference type="ChEBI" id="CHEBI:33019"/>
        <dbReference type="ChEBI" id="CHEBI:37565"/>
        <dbReference type="ChEBI" id="CHEBI:58115"/>
        <dbReference type="ChEBI" id="CHEBI:83064"/>
        <dbReference type="ChEBI" id="CHEBI:138284"/>
        <dbReference type="ChEBI" id="CHEBI:173118"/>
        <dbReference type="EC" id="6.5.1.8"/>
    </reaction>
</comment>
<feature type="binding site" evidence="11">
    <location>
        <begin position="181"/>
        <end position="185"/>
    </location>
    <ligand>
        <name>GMP</name>
        <dbReference type="ChEBI" id="CHEBI:58115"/>
    </ligand>
</feature>
<evidence type="ECO:0000256" key="10">
    <source>
        <dbReference type="PIRSR" id="PIRSR601233-1"/>
    </source>
</evidence>
<dbReference type="GO" id="GO:0006396">
    <property type="term" value="P:RNA processing"/>
    <property type="evidence" value="ECO:0007669"/>
    <property type="project" value="InterPro"/>
</dbReference>
<dbReference type="PANTHER" id="PTHR11118">
    <property type="entry name" value="RNA-SPLICING LIGASE RTCB HOMOLOG"/>
    <property type="match status" value="1"/>
</dbReference>
<feature type="active site" description="GMP-histidine intermediate" evidence="10">
    <location>
        <position position="369"/>
    </location>
</feature>
<evidence type="ECO:0000313" key="14">
    <source>
        <dbReference type="EMBL" id="PJC22560.1"/>
    </source>
</evidence>
<feature type="binding site" evidence="11">
    <location>
        <begin position="369"/>
        <end position="372"/>
    </location>
    <ligand>
        <name>GMP</name>
        <dbReference type="ChEBI" id="CHEBI:58115"/>
    </ligand>
</feature>
<keyword evidence="2 13" id="KW-0436">Ligase</keyword>
<feature type="binding site" evidence="12">
    <location>
        <position position="214"/>
    </location>
    <ligand>
        <name>Mn(2+)</name>
        <dbReference type="ChEBI" id="CHEBI:29035"/>
        <label>2</label>
    </ligand>
</feature>
<feature type="binding site" evidence="12">
    <location>
        <position position="74"/>
    </location>
    <ligand>
        <name>Mn(2+)</name>
        <dbReference type="ChEBI" id="CHEBI:29035"/>
        <label>1</label>
    </ligand>
</feature>
<keyword evidence="7 12" id="KW-0464">Manganese</keyword>
<dbReference type="Gene3D" id="3.90.1860.10">
    <property type="entry name" value="tRNA-splicing ligase RtcB"/>
    <property type="match status" value="1"/>
</dbReference>
<dbReference type="GO" id="GO:0003972">
    <property type="term" value="F:RNA ligase (ATP) activity"/>
    <property type="evidence" value="ECO:0007669"/>
    <property type="project" value="TreeGrafter"/>
</dbReference>
<feature type="binding site" evidence="12">
    <location>
        <position position="182"/>
    </location>
    <ligand>
        <name>Mn(2+)</name>
        <dbReference type="ChEBI" id="CHEBI:29035"/>
        <label>1</label>
    </ligand>
</feature>
<evidence type="ECO:0000256" key="13">
    <source>
        <dbReference type="RuleBase" id="RU371113"/>
    </source>
</evidence>
<keyword evidence="4 11" id="KW-0547">Nucleotide-binding</keyword>
<dbReference type="GO" id="GO:0042245">
    <property type="term" value="P:RNA repair"/>
    <property type="evidence" value="ECO:0007669"/>
    <property type="project" value="UniProtKB-KW"/>
</dbReference>
<evidence type="ECO:0000256" key="9">
    <source>
        <dbReference type="ARBA" id="ARBA00049514"/>
    </source>
</evidence>
<dbReference type="GO" id="GO:0046872">
    <property type="term" value="F:metal ion binding"/>
    <property type="evidence" value="ECO:0007669"/>
    <property type="project" value="UniProtKB-UniRule"/>
</dbReference>
<evidence type="ECO:0000256" key="1">
    <source>
        <dbReference type="ARBA" id="ARBA00008071"/>
    </source>
</evidence>
<evidence type="ECO:0000313" key="15">
    <source>
        <dbReference type="Proteomes" id="UP000228781"/>
    </source>
</evidence>
<organism evidence="14 15">
    <name type="scientific">candidate division WWE3 bacterium CG_4_9_14_0_2_um_filter_48_10</name>
    <dbReference type="NCBI Taxonomy" id="1975078"/>
    <lineage>
        <taxon>Bacteria</taxon>
        <taxon>Katanobacteria</taxon>
    </lineage>
</organism>
<evidence type="ECO:0000256" key="3">
    <source>
        <dbReference type="ARBA" id="ARBA00022723"/>
    </source>
</evidence>
<reference evidence="15" key="1">
    <citation type="submission" date="2017-09" db="EMBL/GenBank/DDBJ databases">
        <title>Depth-based differentiation of microbial function through sediment-hosted aquifers and enrichment of novel symbionts in the deep terrestrial subsurface.</title>
        <authorList>
            <person name="Probst A.J."/>
            <person name="Ladd B."/>
            <person name="Jarett J.K."/>
            <person name="Geller-Mcgrath D.E."/>
            <person name="Sieber C.M.K."/>
            <person name="Emerson J.B."/>
            <person name="Anantharaman K."/>
            <person name="Thomas B.C."/>
            <person name="Malmstrom R."/>
            <person name="Stieglmeier M."/>
            <person name="Klingl A."/>
            <person name="Woyke T."/>
            <person name="Ryan C.M."/>
            <person name="Banfield J.F."/>
        </authorList>
    </citation>
    <scope>NUCLEOTIDE SEQUENCE [LARGE SCALE GENOMIC DNA]</scope>
</reference>
<evidence type="ECO:0000256" key="8">
    <source>
        <dbReference type="ARBA" id="ARBA00047746"/>
    </source>
</evidence>
<keyword evidence="5" id="KW-0692">RNA repair</keyword>
<feature type="binding site" evidence="12">
    <location>
        <position position="308"/>
    </location>
    <ligand>
        <name>Mn(2+)</name>
        <dbReference type="ChEBI" id="CHEBI:29035"/>
        <label>2</label>
    </ligand>
</feature>
<dbReference type="PANTHER" id="PTHR11118:SF1">
    <property type="entry name" value="RNA-SPLICING LIGASE RTCB HOMOLOG"/>
    <property type="match status" value="1"/>
</dbReference>
<evidence type="ECO:0000256" key="4">
    <source>
        <dbReference type="ARBA" id="ARBA00022741"/>
    </source>
</evidence>
<feature type="binding site" evidence="11">
    <location>
        <position position="350"/>
    </location>
    <ligand>
        <name>GMP</name>
        <dbReference type="ChEBI" id="CHEBI:58115"/>
    </ligand>
</feature>
<gene>
    <name evidence="13" type="primary">rtcB</name>
    <name evidence="14" type="ORF">CO059_02295</name>
</gene>
<dbReference type="SUPFAM" id="SSF103365">
    <property type="entry name" value="Hypothetical protein PH1602"/>
    <property type="match status" value="1"/>
</dbReference>
<comment type="catalytic activity">
    <reaction evidence="8">
        <text>a 3'-end 3'-phospho-ribonucleotide-RNA + a 5'-end dephospho-ribonucleoside-RNA + GTP = a ribonucleotidyl-ribonucleotide-RNA + GMP + diphosphate</text>
        <dbReference type="Rhea" id="RHEA:68076"/>
        <dbReference type="Rhea" id="RHEA-COMP:10463"/>
        <dbReference type="Rhea" id="RHEA-COMP:13936"/>
        <dbReference type="Rhea" id="RHEA-COMP:17355"/>
        <dbReference type="ChEBI" id="CHEBI:33019"/>
        <dbReference type="ChEBI" id="CHEBI:37565"/>
        <dbReference type="ChEBI" id="CHEBI:58115"/>
        <dbReference type="ChEBI" id="CHEBI:83062"/>
        <dbReference type="ChEBI" id="CHEBI:138284"/>
        <dbReference type="ChEBI" id="CHEBI:173118"/>
        <dbReference type="EC" id="6.5.1.8"/>
    </reaction>
</comment>
<dbReference type="FunFam" id="3.90.1860.10:FF:000001">
    <property type="entry name" value="tRNA-splicing ligase RtcB homolog"/>
    <property type="match status" value="1"/>
</dbReference>
<dbReference type="InterPro" id="IPR036025">
    <property type="entry name" value="RtcB-like_sf"/>
</dbReference>
<dbReference type="EC" id="6.5.1.-" evidence="13"/>
<name>A0A2M8EIR3_UNCKA</name>
<keyword evidence="3 12" id="KW-0479">Metal-binding</keyword>
<dbReference type="AlphaFoldDB" id="A0A2M8EIR3"/>
<evidence type="ECO:0000256" key="7">
    <source>
        <dbReference type="ARBA" id="ARBA00023211"/>
    </source>
</evidence>
<feature type="binding site" evidence="11">
    <location>
        <position position="445"/>
    </location>
    <ligand>
        <name>GMP</name>
        <dbReference type="ChEBI" id="CHEBI:58115"/>
    </ligand>
</feature>
<evidence type="ECO:0000256" key="6">
    <source>
        <dbReference type="ARBA" id="ARBA00023134"/>
    </source>
</evidence>
<comment type="caution">
    <text evidence="14">The sequence shown here is derived from an EMBL/GenBank/DDBJ whole genome shotgun (WGS) entry which is preliminary data.</text>
</comment>
<keyword evidence="6 11" id="KW-0342">GTP-binding</keyword>
<dbReference type="Proteomes" id="UP000228781">
    <property type="component" value="Unassembled WGS sequence"/>
</dbReference>
<sequence>MKVPARIFASEKLLREMDEGVIDQLTNVAQLPGLVGYALAMPDAHWGYGCPIGGVFATDPKQGGVISPGSVGFDINCGVRLLATDLNEKEVKSQTTKLIDLLFSRVPSGVGQGGLLKLNEHELKEVMVEGANWAVKRGFGWQEDLEHTEEGGKLAGANPEMISKRAIERGRDQVGTLGSGNHYLEIQVVKEIFDPPTASKMGITKVGQVMVMIHCGSRGFGHQVATDYLKIFEETMPKYKIAVPDPQLAAAPFNSPEGQAYFGAMACAVNLAFANRQVIMHRVREAFAQSFGKSAEELRMQLIYDVAHNIAKLEQHTVPAMRQLVVHRKGATRSFPDQPVIIGGSMETESYLMLGTKEAMKLSFGSTAHGSGRTMSRAEAKRRVRGEKLQKEMKEHGIYVRSSSMPGLAEEAGIAYKDISEVVEVTHQAGLSKKVASFVPIGNIKG</sequence>
<dbReference type="EMBL" id="PFSK01000032">
    <property type="protein sequence ID" value="PJC22560.1"/>
    <property type="molecule type" value="Genomic_DNA"/>
</dbReference>
<feature type="binding site" evidence="11">
    <location>
        <begin position="343"/>
        <end position="346"/>
    </location>
    <ligand>
        <name>GMP</name>
        <dbReference type="ChEBI" id="CHEBI:58115"/>
    </ligand>
</feature>
<dbReference type="Pfam" id="PF01139">
    <property type="entry name" value="RtcB"/>
    <property type="match status" value="1"/>
</dbReference>
<dbReference type="GO" id="GO:0170057">
    <property type="term" value="F:RNA ligase (GTP) activity"/>
    <property type="evidence" value="ECO:0007669"/>
    <property type="project" value="UniProtKB-EC"/>
</dbReference>
<comment type="cofactor">
    <cofactor evidence="12 13">
        <name>Mn(2+)</name>
        <dbReference type="ChEBI" id="CHEBI:29035"/>
    </cofactor>
    <text evidence="12 13">Binds 2 manganese ions per subunit.</text>
</comment>
<proteinExistence type="inferred from homology"/>
<evidence type="ECO:0000256" key="12">
    <source>
        <dbReference type="PIRSR" id="PIRSR601233-3"/>
    </source>
</evidence>
<feature type="binding site" evidence="11">
    <location>
        <begin position="308"/>
        <end position="309"/>
    </location>
    <ligand>
        <name>GMP</name>
        <dbReference type="ChEBI" id="CHEBI:58115"/>
    </ligand>
</feature>
<dbReference type="GO" id="GO:0005525">
    <property type="term" value="F:GTP binding"/>
    <property type="evidence" value="ECO:0007669"/>
    <property type="project" value="UniProtKB-KW"/>
</dbReference>
<comment type="similarity">
    <text evidence="1 13">Belongs to the RtcB family.</text>
</comment>
<evidence type="ECO:0000256" key="2">
    <source>
        <dbReference type="ARBA" id="ARBA00022598"/>
    </source>
</evidence>
<evidence type="ECO:0000256" key="5">
    <source>
        <dbReference type="ARBA" id="ARBA00022800"/>
    </source>
</evidence>